<dbReference type="GO" id="GO:0010605">
    <property type="term" value="P:negative regulation of macromolecule metabolic process"/>
    <property type="evidence" value="ECO:0007669"/>
    <property type="project" value="UniProtKB-ARBA"/>
</dbReference>
<evidence type="ECO:0000256" key="5">
    <source>
        <dbReference type="ARBA" id="ARBA00022679"/>
    </source>
</evidence>
<dbReference type="Gene3D" id="3.30.460.10">
    <property type="entry name" value="Beta Polymerase, domain 2"/>
    <property type="match status" value="1"/>
</dbReference>
<evidence type="ECO:0000256" key="7">
    <source>
        <dbReference type="ARBA" id="ARBA00022842"/>
    </source>
</evidence>
<dbReference type="GO" id="GO:0046872">
    <property type="term" value="F:metal ion binding"/>
    <property type="evidence" value="ECO:0007669"/>
    <property type="project" value="UniProtKB-KW"/>
</dbReference>
<dbReference type="EC" id="2.7.7.19" evidence="4"/>
<evidence type="ECO:0000259" key="10">
    <source>
        <dbReference type="Pfam" id="PF22600"/>
    </source>
</evidence>
<feature type="compositionally biased region" description="Basic and acidic residues" evidence="8">
    <location>
        <begin position="112"/>
        <end position="130"/>
    </location>
</feature>
<dbReference type="SUPFAM" id="SSF81301">
    <property type="entry name" value="Nucleotidyltransferase"/>
    <property type="match status" value="1"/>
</dbReference>
<evidence type="ECO:0000256" key="3">
    <source>
        <dbReference type="ARBA" id="ARBA00008593"/>
    </source>
</evidence>
<dbReference type="GeneID" id="96004155"/>
<feature type="compositionally biased region" description="Basic and acidic residues" evidence="8">
    <location>
        <begin position="900"/>
        <end position="912"/>
    </location>
</feature>
<dbReference type="GO" id="GO:0031123">
    <property type="term" value="P:RNA 3'-end processing"/>
    <property type="evidence" value="ECO:0007669"/>
    <property type="project" value="TreeGrafter"/>
</dbReference>
<evidence type="ECO:0000313" key="12">
    <source>
        <dbReference type="Proteomes" id="UP000803884"/>
    </source>
</evidence>
<evidence type="ECO:0000259" key="9">
    <source>
        <dbReference type="Pfam" id="PF03828"/>
    </source>
</evidence>
<feature type="compositionally biased region" description="Low complexity" evidence="8">
    <location>
        <begin position="497"/>
        <end position="515"/>
    </location>
</feature>
<evidence type="ECO:0000256" key="8">
    <source>
        <dbReference type="SAM" id="MobiDB-lite"/>
    </source>
</evidence>
<dbReference type="Gene3D" id="1.10.1410.10">
    <property type="match status" value="1"/>
</dbReference>
<feature type="region of interest" description="Disordered" evidence="8">
    <location>
        <begin position="1"/>
        <end position="91"/>
    </location>
</feature>
<evidence type="ECO:0000256" key="1">
    <source>
        <dbReference type="ARBA" id="ARBA00001936"/>
    </source>
</evidence>
<dbReference type="RefSeq" id="XP_069231863.1">
    <property type="nucleotide sequence ID" value="XM_069371317.1"/>
</dbReference>
<feature type="region of interest" description="Disordered" evidence="8">
    <location>
        <begin position="630"/>
        <end position="687"/>
    </location>
</feature>
<dbReference type="CDD" id="cd05402">
    <property type="entry name" value="NT_PAP_TUTase"/>
    <property type="match status" value="1"/>
</dbReference>
<feature type="compositionally biased region" description="Low complexity" evidence="8">
    <location>
        <begin position="837"/>
        <end position="850"/>
    </location>
</feature>
<feature type="compositionally biased region" description="Polar residues" evidence="8">
    <location>
        <begin position="1034"/>
        <end position="1046"/>
    </location>
</feature>
<feature type="compositionally biased region" description="Low complexity" evidence="8">
    <location>
        <begin position="671"/>
        <end position="685"/>
    </location>
</feature>
<feature type="domain" description="PAP-associated" evidence="9">
    <location>
        <begin position="350"/>
        <end position="410"/>
    </location>
</feature>
<sequence>MPHPTMSTLQHEKFMQRHPPRPQLQSQHSNSVPSTPYQQPRDIRFHSRSPSPHRGLGNQSPRSVASEAVGQGQNGTQRVPPQGPVVCKFETGPEFRKRRIPYIDGGDQELGPPKKELKKTLEPEEESKLSGDMRELYDRLLPSDESEERRSALVKKLERIMNEEWPESNIEVAVFGSSGNLLSSSDSDVDICVTTPLRKLESMHSLAMLLHRNGMEKVVCRAAAKVPIVKCWDPELQLACDINVNNPLALENTRMIKTYVQLDERVRPLAKIIKYWTKRRLLNDAAFGGTISSYTWICMIISFLQRRDPPILPSLQKMPDDKRSTVNGKLSTFGDDLEAIKGYGQENKETLAELLFGFFLHYGYEFNFSTYVISVKEGRLLSRREKGWDNYADNKEARCRLCVEEPFNTERNLGNSADDYAWHGIHEEIRRAYEFLADGCQLDKCCEQFEFPPDPEKTPFQRPPPKPKPTLTRSASQSGGGRQNQEQNSGGRKKGGNRNQSAQRSGNRRASSGSAFNNQRVMYMQSPPVGVNAMDYFAAKGNLHDQLYQQYQYLQAQQDALRSQLAAQQHTNQGQVRAGDLAGVASPHPRTQFANANLGSPRYNSIDAAPQTAPLLPGYMIPYAPRFTASSVAQQTQRSREGTNTNPSSPSLVAAVPALRRQGQRASEPVPSTSSTRSQSQPGRSFPHPLLVHQLAQQGFDMHALGLGSSYPSLRPSQSYGHVQHGGMQMPYTAMPNMQHNSTDTAMPKEYVGYYVGQSPQLGPQQAGSAQMQVPAMPTLRDPPQRQRRVTPDLMPPTVNGRHSSRSPSPLSNARSSALGDLGSSRAQGAYNSSSYDSSPAPEQAPAQAAGDGGPIIVNGSNPPPPPPRQHANGFTHVSVGPMVEPHYAHPLPLRTADYNGHEVDSRPDRRTSSPGISPTTRRTSGSRLPATSNEQAGSQEETVLDAVPVSAGPLLSPVAELRTPSPTKTYDTFDSPQQSQVNGVFKAAKIATAKQAQRDENEKPKPSESKPERKATPAGLGIGNSNGNGNGNKQSAAKSSGQQPPITAGGQKGEWQPAPGRKSHKKNKSTAGGQPRSPRTHGGEPMPANESERKGG</sequence>
<evidence type="ECO:0000256" key="2">
    <source>
        <dbReference type="ARBA" id="ARBA00001946"/>
    </source>
</evidence>
<reference evidence="11 12" key="1">
    <citation type="journal article" date="2020" name="Microbiol. Resour. Announc.">
        <title>Draft Genome Sequence of a Cladosporium Species Isolated from the Mesophotic Ascidian Didemnum maculosum.</title>
        <authorList>
            <person name="Gioti A."/>
            <person name="Siaperas R."/>
            <person name="Nikolaivits E."/>
            <person name="Le Goff G."/>
            <person name="Ouazzani J."/>
            <person name="Kotoulas G."/>
            <person name="Topakas E."/>
        </authorList>
    </citation>
    <scope>NUCLEOTIDE SEQUENCE [LARGE SCALE GENOMIC DNA]</scope>
    <source>
        <strain evidence="11 12">TM138-S3</strain>
    </source>
</reference>
<organism evidence="11 12">
    <name type="scientific">Cladosporium halotolerans</name>
    <dbReference type="NCBI Taxonomy" id="1052096"/>
    <lineage>
        <taxon>Eukaryota</taxon>
        <taxon>Fungi</taxon>
        <taxon>Dikarya</taxon>
        <taxon>Ascomycota</taxon>
        <taxon>Pezizomycotina</taxon>
        <taxon>Dothideomycetes</taxon>
        <taxon>Dothideomycetidae</taxon>
        <taxon>Cladosporiales</taxon>
        <taxon>Cladosporiaceae</taxon>
        <taxon>Cladosporium</taxon>
    </lineage>
</organism>
<gene>
    <name evidence="11" type="ORF">WHR41_02711</name>
</gene>
<name>A0AB34KUQ3_9PEZI</name>
<dbReference type="AlphaFoldDB" id="A0AB34KUQ3"/>
<feature type="region of interest" description="Disordered" evidence="8">
    <location>
        <begin position="103"/>
        <end position="130"/>
    </location>
</feature>
<feature type="region of interest" description="Disordered" evidence="8">
    <location>
        <begin position="451"/>
        <end position="519"/>
    </location>
</feature>
<evidence type="ECO:0000256" key="6">
    <source>
        <dbReference type="ARBA" id="ARBA00022723"/>
    </source>
</evidence>
<dbReference type="InterPro" id="IPR002058">
    <property type="entry name" value="PAP_assoc"/>
</dbReference>
<dbReference type="Proteomes" id="UP000803884">
    <property type="component" value="Unassembled WGS sequence"/>
</dbReference>
<evidence type="ECO:0000256" key="4">
    <source>
        <dbReference type="ARBA" id="ARBA00012388"/>
    </source>
</evidence>
<comment type="similarity">
    <text evidence="3">Belongs to the DNA polymerase type-B-like family.</text>
</comment>
<feature type="compositionally biased region" description="Polar residues" evidence="8">
    <location>
        <begin position="913"/>
        <end position="942"/>
    </location>
</feature>
<feature type="compositionally biased region" description="Polar residues" evidence="8">
    <location>
        <begin position="630"/>
        <end position="651"/>
    </location>
</feature>
<feature type="compositionally biased region" description="Polar residues" evidence="8">
    <location>
        <begin position="965"/>
        <end position="983"/>
    </location>
</feature>
<feature type="compositionally biased region" description="Low complexity" evidence="8">
    <location>
        <begin position="987"/>
        <end position="996"/>
    </location>
</feature>
<comment type="cofactor">
    <cofactor evidence="1">
        <name>Mn(2+)</name>
        <dbReference type="ChEBI" id="CHEBI:29035"/>
    </cofactor>
</comment>
<comment type="caution">
    <text evidence="11">The sequence shown here is derived from an EMBL/GenBank/DDBJ whole genome shotgun (WGS) entry which is preliminary data.</text>
</comment>
<accession>A0AB34KUQ3</accession>
<feature type="compositionally biased region" description="Polar residues" evidence="8">
    <location>
        <begin position="806"/>
        <end position="816"/>
    </location>
</feature>
<feature type="compositionally biased region" description="Basic and acidic residues" evidence="8">
    <location>
        <begin position="997"/>
        <end position="1016"/>
    </location>
</feature>
<feature type="compositionally biased region" description="Gly residues" evidence="8">
    <location>
        <begin position="1021"/>
        <end position="1031"/>
    </location>
</feature>
<feature type="domain" description="Poly(A) RNA polymerase mitochondrial-like central palm" evidence="10">
    <location>
        <begin position="129"/>
        <end position="261"/>
    </location>
</feature>
<comment type="cofactor">
    <cofactor evidence="2">
        <name>Mg(2+)</name>
        <dbReference type="ChEBI" id="CHEBI:18420"/>
    </cofactor>
</comment>
<dbReference type="Pfam" id="PF03828">
    <property type="entry name" value="PAP_assoc"/>
    <property type="match status" value="1"/>
</dbReference>
<keyword evidence="5" id="KW-0808">Transferase</keyword>
<dbReference type="InterPro" id="IPR043519">
    <property type="entry name" value="NT_sf"/>
</dbReference>
<feature type="compositionally biased region" description="Polar residues" evidence="8">
    <location>
        <begin position="762"/>
        <end position="772"/>
    </location>
</feature>
<dbReference type="InterPro" id="IPR054708">
    <property type="entry name" value="MTPAP-like_central"/>
</dbReference>
<feature type="region of interest" description="Disordered" evidence="8">
    <location>
        <begin position="762"/>
        <end position="1097"/>
    </location>
</feature>
<feature type="compositionally biased region" description="Polar residues" evidence="8">
    <location>
        <begin position="23"/>
        <end position="38"/>
    </location>
</feature>
<proteinExistence type="inferred from homology"/>
<dbReference type="SUPFAM" id="SSF81631">
    <property type="entry name" value="PAP/OAS1 substrate-binding domain"/>
    <property type="match status" value="1"/>
</dbReference>
<dbReference type="PANTHER" id="PTHR12271">
    <property type="entry name" value="POLY A POLYMERASE CID PAP -RELATED"/>
    <property type="match status" value="1"/>
</dbReference>
<dbReference type="Pfam" id="PF22600">
    <property type="entry name" value="MTPAP-like_central"/>
    <property type="match status" value="1"/>
</dbReference>
<keyword evidence="12" id="KW-1185">Reference proteome</keyword>
<feature type="compositionally biased region" description="Polar residues" evidence="8">
    <location>
        <begin position="825"/>
        <end position="836"/>
    </location>
</feature>
<dbReference type="GO" id="GO:1990817">
    <property type="term" value="F:poly(A) RNA polymerase activity"/>
    <property type="evidence" value="ECO:0007669"/>
    <property type="project" value="UniProtKB-EC"/>
</dbReference>
<dbReference type="PANTHER" id="PTHR12271:SF113">
    <property type="entry name" value="POLY(A) RNA POLYMERASE CID11"/>
    <property type="match status" value="1"/>
</dbReference>
<keyword evidence="6" id="KW-0479">Metal-binding</keyword>
<evidence type="ECO:0000313" key="11">
    <source>
        <dbReference type="EMBL" id="KAL1588758.1"/>
    </source>
</evidence>
<keyword evidence="7" id="KW-0460">Magnesium</keyword>
<dbReference type="EMBL" id="JAAQHG020000006">
    <property type="protein sequence ID" value="KAL1588758.1"/>
    <property type="molecule type" value="Genomic_DNA"/>
</dbReference>
<protein>
    <recommendedName>
        <fullName evidence="4">polynucleotide adenylyltransferase</fullName>
        <ecNumber evidence="4">2.7.7.19</ecNumber>
    </recommendedName>
</protein>